<accession>A0A195B685</accession>
<name>A0A195B685_9HYME</name>
<feature type="compositionally biased region" description="Basic and acidic residues" evidence="1">
    <location>
        <begin position="93"/>
        <end position="107"/>
    </location>
</feature>
<evidence type="ECO:0000256" key="1">
    <source>
        <dbReference type="SAM" id="MobiDB-lite"/>
    </source>
</evidence>
<evidence type="ECO:0000313" key="3">
    <source>
        <dbReference type="Proteomes" id="UP000078540"/>
    </source>
</evidence>
<reference evidence="2 3" key="1">
    <citation type="submission" date="2015-09" db="EMBL/GenBank/DDBJ databases">
        <title>Atta colombica WGS genome.</title>
        <authorList>
            <person name="Nygaard S."/>
            <person name="Hu H."/>
            <person name="Boomsma J."/>
            <person name="Zhang G."/>
        </authorList>
    </citation>
    <scope>NUCLEOTIDE SEQUENCE [LARGE SCALE GENOMIC DNA]</scope>
    <source>
        <strain evidence="2">Treedump-2</strain>
        <tissue evidence="2">Whole body</tissue>
    </source>
</reference>
<dbReference type="AlphaFoldDB" id="A0A195B685"/>
<sequence length="127" mass="14523">MEILFVRPRSFDHTSLSHDEHFDAPATTRVFCSTPFPFPLERHHSTGTPRRHSKTTRHGTTRHGTARHGTARHGTTRHDTTQHDTSLYRRARTRETRKFSRRSDERRDASLGRALGVAACVYVCACA</sequence>
<proteinExistence type="predicted"/>
<evidence type="ECO:0000313" key="2">
    <source>
        <dbReference type="EMBL" id="KYM79777.1"/>
    </source>
</evidence>
<keyword evidence="3" id="KW-1185">Reference proteome</keyword>
<dbReference type="EMBL" id="KQ976582">
    <property type="protein sequence ID" value="KYM79777.1"/>
    <property type="molecule type" value="Genomic_DNA"/>
</dbReference>
<organism evidence="2 3">
    <name type="scientific">Atta colombica</name>
    <dbReference type="NCBI Taxonomy" id="520822"/>
    <lineage>
        <taxon>Eukaryota</taxon>
        <taxon>Metazoa</taxon>
        <taxon>Ecdysozoa</taxon>
        <taxon>Arthropoda</taxon>
        <taxon>Hexapoda</taxon>
        <taxon>Insecta</taxon>
        <taxon>Pterygota</taxon>
        <taxon>Neoptera</taxon>
        <taxon>Endopterygota</taxon>
        <taxon>Hymenoptera</taxon>
        <taxon>Apocrita</taxon>
        <taxon>Aculeata</taxon>
        <taxon>Formicoidea</taxon>
        <taxon>Formicidae</taxon>
        <taxon>Myrmicinae</taxon>
        <taxon>Atta</taxon>
    </lineage>
</organism>
<gene>
    <name evidence="2" type="ORF">ALC53_09699</name>
</gene>
<feature type="compositionally biased region" description="Basic residues" evidence="1">
    <location>
        <begin position="49"/>
        <end position="75"/>
    </location>
</feature>
<dbReference type="Proteomes" id="UP000078540">
    <property type="component" value="Unassembled WGS sequence"/>
</dbReference>
<protein>
    <submittedName>
        <fullName evidence="2">Uncharacterized protein</fullName>
    </submittedName>
</protein>
<feature type="region of interest" description="Disordered" evidence="1">
    <location>
        <begin position="41"/>
        <end position="107"/>
    </location>
</feature>